<evidence type="ECO:0000313" key="1">
    <source>
        <dbReference type="EMBL" id="CDG15390.1"/>
    </source>
</evidence>
<name>A0A193PYQ4_YERPE</name>
<organism evidence="1">
    <name type="scientific">Yersinia pestis 16/95</name>
    <dbReference type="NCBI Taxonomy" id="1365102"/>
    <lineage>
        <taxon>Bacteria</taxon>
        <taxon>Pseudomonadati</taxon>
        <taxon>Pseudomonadota</taxon>
        <taxon>Gammaproteobacteria</taxon>
        <taxon>Enterobacterales</taxon>
        <taxon>Yersiniaceae</taxon>
        <taxon>Yersinia</taxon>
    </lineage>
</organism>
<proteinExistence type="predicted"/>
<protein>
    <submittedName>
        <fullName evidence="1">Uncharacterized protein</fullName>
    </submittedName>
</protein>
<sequence length="88" mass="9758">MTYSNLIPATDWFYVHKQLTTQADAPPVVYHVAAFALTEDGEVVGLIPVAEGRKNPPRLVPPPAGVDGFYLHRDQLNEQEAELARSTR</sequence>
<dbReference type="AlphaFoldDB" id="A0A193PYQ4"/>
<accession>A0A193PYQ4</accession>
<dbReference type="EMBL" id="HG326189">
    <property type="protein sequence ID" value="CDG15390.1"/>
    <property type="molecule type" value="Other_DNA"/>
</dbReference>
<reference evidence="1" key="1">
    <citation type="submission" date="2013-06" db="EMBL/GenBank/DDBJ databases">
        <authorList>
            <person name="Ely B."/>
            <person name="Gibbs W."/>
        </authorList>
    </citation>
    <scope>NUCLEOTIDE SEQUENCE</scope>
    <source>
        <strain evidence="1">16/95</strain>
    </source>
</reference>
<reference evidence="1" key="2">
    <citation type="submission" date="2016-06" db="EMBL/GenBank/DDBJ databases">
        <title>Plasmid-mediated doxycycline resistance in a Yersinia pestis strain isolated from a rat.</title>
        <authorList>
            <person name="Cabanel N.C."/>
            <person name="Bouchier C.B."/>
            <person name="Rajerison M."/>
            <person name="Carniel E.C."/>
        </authorList>
    </citation>
    <scope>NUCLEOTIDE SEQUENCE</scope>
    <source>
        <strain evidence="1">16/95</strain>
    </source>
</reference>